<organism evidence="1 2">
    <name type="scientific">Pyronema omphalodes (strain CBS 100304)</name>
    <name type="common">Pyronema confluens</name>
    <dbReference type="NCBI Taxonomy" id="1076935"/>
    <lineage>
        <taxon>Eukaryota</taxon>
        <taxon>Fungi</taxon>
        <taxon>Dikarya</taxon>
        <taxon>Ascomycota</taxon>
        <taxon>Pezizomycotina</taxon>
        <taxon>Pezizomycetes</taxon>
        <taxon>Pezizales</taxon>
        <taxon>Pyronemataceae</taxon>
        <taxon>Pyronema</taxon>
    </lineage>
</organism>
<name>U4LAX3_PYROM</name>
<evidence type="ECO:0000313" key="1">
    <source>
        <dbReference type="EMBL" id="CCX07309.1"/>
    </source>
</evidence>
<gene>
    <name evidence="1" type="ORF">PCON_06898</name>
</gene>
<accession>U4LAX3</accession>
<dbReference type="AlphaFoldDB" id="U4LAX3"/>
<keyword evidence="2" id="KW-1185">Reference proteome</keyword>
<sequence>MLFKGSYASTSVMNCAFNIREELLKKSLSYAFYFQSNRLSIPYRIDMLLTALP</sequence>
<proteinExistence type="predicted"/>
<reference evidence="1 2" key="1">
    <citation type="journal article" date="2013" name="PLoS Genet.">
        <title>The genome and development-dependent transcriptomes of Pyronema confluens: a window into fungal evolution.</title>
        <authorList>
            <person name="Traeger S."/>
            <person name="Altegoer F."/>
            <person name="Freitag M."/>
            <person name="Gabaldon T."/>
            <person name="Kempken F."/>
            <person name="Kumar A."/>
            <person name="Marcet-Houben M."/>
            <person name="Poggeler S."/>
            <person name="Stajich J.E."/>
            <person name="Nowrousian M."/>
        </authorList>
    </citation>
    <scope>NUCLEOTIDE SEQUENCE [LARGE SCALE GENOMIC DNA]</scope>
    <source>
        <strain evidence="2">CBS 100304</strain>
        <tissue evidence="1">Vegetative mycelium</tissue>
    </source>
</reference>
<dbReference type="Proteomes" id="UP000018144">
    <property type="component" value="Unassembled WGS sequence"/>
</dbReference>
<protein>
    <submittedName>
        <fullName evidence="1">Uncharacterized protein</fullName>
    </submittedName>
</protein>
<dbReference type="EMBL" id="HF935349">
    <property type="protein sequence ID" value="CCX07309.1"/>
    <property type="molecule type" value="Genomic_DNA"/>
</dbReference>
<evidence type="ECO:0000313" key="2">
    <source>
        <dbReference type="Proteomes" id="UP000018144"/>
    </source>
</evidence>